<keyword evidence="3" id="KW-0418">Kinase</keyword>
<evidence type="ECO:0000256" key="2">
    <source>
        <dbReference type="ARBA" id="ARBA00022741"/>
    </source>
</evidence>
<dbReference type="InterPro" id="IPR036759">
    <property type="entry name" value="TPK_catalytic_sf"/>
</dbReference>
<dbReference type="PANTHER" id="PTHR41299:SF1">
    <property type="entry name" value="THIAMINE PYROPHOSPHOKINASE"/>
    <property type="match status" value="1"/>
</dbReference>
<dbReference type="GO" id="GO:0005524">
    <property type="term" value="F:ATP binding"/>
    <property type="evidence" value="ECO:0007669"/>
    <property type="project" value="UniProtKB-KW"/>
</dbReference>
<dbReference type="GO" id="GO:0016301">
    <property type="term" value="F:kinase activity"/>
    <property type="evidence" value="ECO:0007669"/>
    <property type="project" value="UniProtKB-KW"/>
</dbReference>
<dbReference type="SMART" id="SM00983">
    <property type="entry name" value="TPK_B1_binding"/>
    <property type="match status" value="1"/>
</dbReference>
<organism evidence="6">
    <name type="scientific">freshwater metagenome</name>
    <dbReference type="NCBI Taxonomy" id="449393"/>
    <lineage>
        <taxon>unclassified sequences</taxon>
        <taxon>metagenomes</taxon>
        <taxon>ecological metagenomes</taxon>
    </lineage>
</organism>
<evidence type="ECO:0000259" key="5">
    <source>
        <dbReference type="SMART" id="SM00983"/>
    </source>
</evidence>
<dbReference type="GO" id="GO:0030975">
    <property type="term" value="F:thiamine binding"/>
    <property type="evidence" value="ECO:0007669"/>
    <property type="project" value="InterPro"/>
</dbReference>
<evidence type="ECO:0000256" key="1">
    <source>
        <dbReference type="ARBA" id="ARBA00022679"/>
    </source>
</evidence>
<dbReference type="PANTHER" id="PTHR41299">
    <property type="entry name" value="THIAMINE PYROPHOSPHOKINASE"/>
    <property type="match status" value="1"/>
</dbReference>
<accession>A0A6J6YW97</accession>
<dbReference type="Pfam" id="PF04263">
    <property type="entry name" value="TPK_catalytic"/>
    <property type="match status" value="1"/>
</dbReference>
<sequence>MSEVVVFSGGPHPFVGNPRESCEVAQRDSINEVVGAAAYVVAADSGLHLALACGRMPDLVIGDMDSVDPSLLEQARWGGAEIRSFPQDKDATDLELALETVNASLDPKFDSVTVIGSQAGRVDHLLSGMLLLGSERFAGLRIDAWFGDTYLAIVRDSRKILAETGQFVSVMALNATAQGVCSTGLRWAFQREELSPGSTRGVSNEFVETSATISLDQGCLTVIIDKEQRS</sequence>
<gene>
    <name evidence="6" type="ORF">UFOPK3046_01317</name>
</gene>
<dbReference type="InterPro" id="IPR006282">
    <property type="entry name" value="Thi_PPkinase"/>
</dbReference>
<dbReference type="InterPro" id="IPR007371">
    <property type="entry name" value="TPK_catalytic"/>
</dbReference>
<dbReference type="GO" id="GO:0006772">
    <property type="term" value="P:thiamine metabolic process"/>
    <property type="evidence" value="ECO:0007669"/>
    <property type="project" value="InterPro"/>
</dbReference>
<evidence type="ECO:0000256" key="4">
    <source>
        <dbReference type="ARBA" id="ARBA00022840"/>
    </source>
</evidence>
<dbReference type="Pfam" id="PF04265">
    <property type="entry name" value="TPK_B1_binding"/>
    <property type="match status" value="1"/>
</dbReference>
<evidence type="ECO:0000313" key="6">
    <source>
        <dbReference type="EMBL" id="CAB4813790.1"/>
    </source>
</evidence>
<dbReference type="NCBIfam" id="TIGR01378">
    <property type="entry name" value="thi_PPkinase"/>
    <property type="match status" value="1"/>
</dbReference>
<dbReference type="InterPro" id="IPR053149">
    <property type="entry name" value="TPK"/>
</dbReference>
<dbReference type="CDD" id="cd07995">
    <property type="entry name" value="TPK"/>
    <property type="match status" value="1"/>
</dbReference>
<dbReference type="AlphaFoldDB" id="A0A6J6YW97"/>
<dbReference type="InterPro" id="IPR036371">
    <property type="entry name" value="TPK_B1-bd_sf"/>
</dbReference>
<evidence type="ECO:0000256" key="3">
    <source>
        <dbReference type="ARBA" id="ARBA00022777"/>
    </source>
</evidence>
<dbReference type="GO" id="GO:0009229">
    <property type="term" value="P:thiamine diphosphate biosynthetic process"/>
    <property type="evidence" value="ECO:0007669"/>
    <property type="project" value="InterPro"/>
</dbReference>
<keyword evidence="2" id="KW-0547">Nucleotide-binding</keyword>
<dbReference type="EMBL" id="CAFAAQ010000130">
    <property type="protein sequence ID" value="CAB4813790.1"/>
    <property type="molecule type" value="Genomic_DNA"/>
</dbReference>
<dbReference type="SUPFAM" id="SSF63862">
    <property type="entry name" value="Thiamin pyrophosphokinase, substrate-binding domain"/>
    <property type="match status" value="1"/>
</dbReference>
<feature type="domain" description="Thiamin pyrophosphokinase thiamin-binding" evidence="5">
    <location>
        <begin position="147"/>
        <end position="220"/>
    </location>
</feature>
<protein>
    <submittedName>
        <fullName evidence="6">Unannotated protein</fullName>
    </submittedName>
</protein>
<dbReference type="GO" id="GO:0004788">
    <property type="term" value="F:thiamine diphosphokinase activity"/>
    <property type="evidence" value="ECO:0007669"/>
    <property type="project" value="InterPro"/>
</dbReference>
<dbReference type="InterPro" id="IPR007373">
    <property type="entry name" value="Thiamin_PyroPKinase_B1-bd"/>
</dbReference>
<keyword evidence="4" id="KW-0067">ATP-binding</keyword>
<reference evidence="6" key="1">
    <citation type="submission" date="2020-05" db="EMBL/GenBank/DDBJ databases">
        <authorList>
            <person name="Chiriac C."/>
            <person name="Salcher M."/>
            <person name="Ghai R."/>
            <person name="Kavagutti S V."/>
        </authorList>
    </citation>
    <scope>NUCLEOTIDE SEQUENCE</scope>
</reference>
<dbReference type="Gene3D" id="3.40.50.10240">
    <property type="entry name" value="Thiamin pyrophosphokinase, catalytic domain"/>
    <property type="match status" value="1"/>
</dbReference>
<dbReference type="SUPFAM" id="SSF63999">
    <property type="entry name" value="Thiamin pyrophosphokinase, catalytic domain"/>
    <property type="match status" value="1"/>
</dbReference>
<keyword evidence="1" id="KW-0808">Transferase</keyword>
<name>A0A6J6YW97_9ZZZZ</name>
<proteinExistence type="predicted"/>